<dbReference type="Pfam" id="PF08242">
    <property type="entry name" value="Methyltransf_12"/>
    <property type="match status" value="1"/>
</dbReference>
<evidence type="ECO:0000259" key="2">
    <source>
        <dbReference type="Pfam" id="PF08242"/>
    </source>
</evidence>
<feature type="domain" description="Methyltransferase type 12" evidence="2">
    <location>
        <begin position="103"/>
        <end position="223"/>
    </location>
</feature>
<accession>A0A9Q8ZG73</accession>
<proteinExistence type="predicted"/>
<dbReference type="Gene3D" id="3.40.50.150">
    <property type="entry name" value="Vaccinia Virus protein VP39"/>
    <property type="match status" value="1"/>
</dbReference>
<dbReference type="EMBL" id="CP089280">
    <property type="protein sequence ID" value="USP82079.1"/>
    <property type="molecule type" value="Genomic_DNA"/>
</dbReference>
<feature type="transmembrane region" description="Helical" evidence="1">
    <location>
        <begin position="496"/>
        <end position="516"/>
    </location>
</feature>
<dbReference type="SUPFAM" id="SSF53335">
    <property type="entry name" value="S-adenosyl-L-methionine-dependent methyltransferases"/>
    <property type="match status" value="1"/>
</dbReference>
<evidence type="ECO:0008006" key="6">
    <source>
        <dbReference type="Google" id="ProtNLM"/>
    </source>
</evidence>
<keyword evidence="1" id="KW-1133">Transmembrane helix</keyword>
<dbReference type="Proteomes" id="UP001056012">
    <property type="component" value="Chromosome 7"/>
</dbReference>
<dbReference type="PANTHER" id="PTHR34502:SF5">
    <property type="entry name" value="DUF6594 DOMAIN-CONTAINING PROTEIN"/>
    <property type="match status" value="1"/>
</dbReference>
<organism evidence="4 5">
    <name type="scientific">Curvularia clavata</name>
    <dbReference type="NCBI Taxonomy" id="95742"/>
    <lineage>
        <taxon>Eukaryota</taxon>
        <taxon>Fungi</taxon>
        <taxon>Dikarya</taxon>
        <taxon>Ascomycota</taxon>
        <taxon>Pezizomycotina</taxon>
        <taxon>Dothideomycetes</taxon>
        <taxon>Pleosporomycetidae</taxon>
        <taxon>Pleosporales</taxon>
        <taxon>Pleosporineae</taxon>
        <taxon>Pleosporaceae</taxon>
        <taxon>Curvularia</taxon>
    </lineage>
</organism>
<name>A0A9Q8ZG73_CURCL</name>
<keyword evidence="1" id="KW-0472">Membrane</keyword>
<evidence type="ECO:0000313" key="4">
    <source>
        <dbReference type="EMBL" id="USP82079.1"/>
    </source>
</evidence>
<dbReference type="PANTHER" id="PTHR34502">
    <property type="entry name" value="DUF6594 DOMAIN-CONTAINING PROTEIN-RELATED"/>
    <property type="match status" value="1"/>
</dbReference>
<feature type="domain" description="DUF6594" evidence="3">
    <location>
        <begin position="285"/>
        <end position="527"/>
    </location>
</feature>
<dbReference type="AlphaFoldDB" id="A0A9Q8ZG73"/>
<evidence type="ECO:0000313" key="5">
    <source>
        <dbReference type="Proteomes" id="UP001056012"/>
    </source>
</evidence>
<keyword evidence="5" id="KW-1185">Reference proteome</keyword>
<keyword evidence="1" id="KW-0812">Transmembrane</keyword>
<dbReference type="VEuPathDB" id="FungiDB:yc1106_09353"/>
<reference evidence="4" key="1">
    <citation type="submission" date="2021-12" db="EMBL/GenBank/DDBJ databases">
        <title>Curvularia clavata genome.</title>
        <authorList>
            <person name="Cao Y."/>
        </authorList>
    </citation>
    <scope>NUCLEOTIDE SEQUENCE</scope>
    <source>
        <strain evidence="4">Yc1106</strain>
    </source>
</reference>
<evidence type="ECO:0000259" key="3">
    <source>
        <dbReference type="Pfam" id="PF20237"/>
    </source>
</evidence>
<dbReference type="InterPro" id="IPR013217">
    <property type="entry name" value="Methyltransf_12"/>
</dbReference>
<sequence length="554" mass="61512">MTQPTSVDMTFDTSLVDVKDINASFSTIESDQTKYIPPKSSTPIHHVATQDAYNQWASVYDSDGNMLQAIDDIELETLLPNFLTQVVNTNKTSIDNDSALRILDLGCGTGRNTLKLLSHPFPPSSPPTIHIHGLDFSQPMLDIARTKLSSLPPALVAGKTWSLDCYDVFSPSASSSSSSLTPDTVRDTSPVPAHAIVSTLVLEHVPLDTFFTSLAGLLRPRGMALVTNMHEEMGGTGSQAGFVDEKGVKVRGESFVHTVQEMVGAAGKAGLEVLQSVVEEYRLGYPRFAALLASHKSLQVCRRFARLRVRLLLLKQDRLSMLEKQLDKIDKDECAALYLGSSRDDANEQRRLCIAEIDTSLAEYDEFVQRTRQILDLDAARSRDVQSLQNWTSGNPCIDVEETDYLTHVHDLSAISSPPDHAATRLDAWLENILTKIGRSSQKICDRNVTNDPNIFMFRDSLIRRITRTLVLFATILLLSVPMVLCSVIDSRRIKMLIIVLSLIFFLLVLSCVSTLKYSESALAGATRVCFYYLDEQSSLLEDREQRLGGNMRH</sequence>
<dbReference type="OrthoDB" id="66144at2759"/>
<dbReference type="InterPro" id="IPR046529">
    <property type="entry name" value="DUF6594"/>
</dbReference>
<evidence type="ECO:0000256" key="1">
    <source>
        <dbReference type="SAM" id="Phobius"/>
    </source>
</evidence>
<dbReference type="InterPro" id="IPR029063">
    <property type="entry name" value="SAM-dependent_MTases_sf"/>
</dbReference>
<gene>
    <name evidence="4" type="ORF">yc1106_09353</name>
</gene>
<dbReference type="CDD" id="cd02440">
    <property type="entry name" value="AdoMet_MTases"/>
    <property type="match status" value="1"/>
</dbReference>
<protein>
    <recommendedName>
        <fullName evidence="6">Methyltransferase domain-containing protein</fullName>
    </recommendedName>
</protein>
<dbReference type="Pfam" id="PF20237">
    <property type="entry name" value="DUF6594"/>
    <property type="match status" value="1"/>
</dbReference>
<feature type="transmembrane region" description="Helical" evidence="1">
    <location>
        <begin position="470"/>
        <end position="489"/>
    </location>
</feature>